<accession>W4G4E3</accession>
<dbReference type="RefSeq" id="XP_009836247.1">
    <property type="nucleotide sequence ID" value="XM_009837945.1"/>
</dbReference>
<dbReference type="AlphaFoldDB" id="W4G4E3"/>
<dbReference type="VEuPathDB" id="FungiDB:H257_11106"/>
<organism evidence="1">
    <name type="scientific">Aphanomyces astaci</name>
    <name type="common">Crayfish plague agent</name>
    <dbReference type="NCBI Taxonomy" id="112090"/>
    <lineage>
        <taxon>Eukaryota</taxon>
        <taxon>Sar</taxon>
        <taxon>Stramenopiles</taxon>
        <taxon>Oomycota</taxon>
        <taxon>Saprolegniomycetes</taxon>
        <taxon>Saprolegniales</taxon>
        <taxon>Verrucalvaceae</taxon>
        <taxon>Aphanomyces</taxon>
    </lineage>
</organism>
<dbReference type="OrthoDB" id="105169at2759"/>
<evidence type="ECO:0000313" key="1">
    <source>
        <dbReference type="EMBL" id="ETV74141.1"/>
    </source>
</evidence>
<proteinExistence type="predicted"/>
<evidence type="ECO:0008006" key="2">
    <source>
        <dbReference type="Google" id="ProtNLM"/>
    </source>
</evidence>
<dbReference type="EMBL" id="KI913145">
    <property type="protein sequence ID" value="ETV74141.1"/>
    <property type="molecule type" value="Genomic_DNA"/>
</dbReference>
<dbReference type="PANTHER" id="PTHR34615:SF1">
    <property type="entry name" value="PX DOMAIN-CONTAINING PROTEIN"/>
    <property type="match status" value="1"/>
</dbReference>
<name>W4G4E3_APHAT</name>
<sequence>MDGAFGAADVERNRRVSSDRVVVENFFDRVCSLWKVSYATFTWGEKIYGVIQRTTFAKAGRVSAPLSHESPESYCHGPICSLHASFEIEVLLKKRRTSKFRQRLRLLRLLACVVERPIIPNVRFALQTITDADSRLKFRFDVAGVQRLVVALRMPEVVVISSRDRCLASEALCITLYRMSYPRRYYDMMATFGRSRESICRIFNDVIDFLFDKWKELLYFCD</sequence>
<dbReference type="PANTHER" id="PTHR34615">
    <property type="entry name" value="PX DOMAIN-CONTAINING PROTEIN"/>
    <property type="match status" value="1"/>
</dbReference>
<dbReference type="GeneID" id="20813102"/>
<reference evidence="1" key="1">
    <citation type="submission" date="2013-12" db="EMBL/GenBank/DDBJ databases">
        <title>The Genome Sequence of Aphanomyces astaci APO3.</title>
        <authorList>
            <consortium name="The Broad Institute Genomics Platform"/>
            <person name="Russ C."/>
            <person name="Tyler B."/>
            <person name="van West P."/>
            <person name="Dieguez-Uribeondo J."/>
            <person name="Young S.K."/>
            <person name="Zeng Q."/>
            <person name="Gargeya S."/>
            <person name="Fitzgerald M."/>
            <person name="Abouelleil A."/>
            <person name="Alvarado L."/>
            <person name="Chapman S.B."/>
            <person name="Gainer-Dewar J."/>
            <person name="Goldberg J."/>
            <person name="Griggs A."/>
            <person name="Gujja S."/>
            <person name="Hansen M."/>
            <person name="Howarth C."/>
            <person name="Imamovic A."/>
            <person name="Ireland A."/>
            <person name="Larimer J."/>
            <person name="McCowan C."/>
            <person name="Murphy C."/>
            <person name="Pearson M."/>
            <person name="Poon T.W."/>
            <person name="Priest M."/>
            <person name="Roberts A."/>
            <person name="Saif S."/>
            <person name="Shea T."/>
            <person name="Sykes S."/>
            <person name="Wortman J."/>
            <person name="Nusbaum C."/>
            <person name="Birren B."/>
        </authorList>
    </citation>
    <scope>NUCLEOTIDE SEQUENCE [LARGE SCALE GENOMIC DNA]</scope>
    <source>
        <strain evidence="1">APO3</strain>
    </source>
</reference>
<protein>
    <recommendedName>
        <fullName evidence="2">DDE Tnp4 domain-containing protein</fullName>
    </recommendedName>
</protein>
<gene>
    <name evidence="1" type="ORF">H257_11106</name>
</gene>